<protein>
    <submittedName>
        <fullName evidence="1">Uncharacterized protein</fullName>
    </submittedName>
</protein>
<reference evidence="2" key="1">
    <citation type="submission" date="2020-07" db="EMBL/GenBank/DDBJ databases">
        <authorList>
            <person name="Partida-Martinez L."/>
            <person name="Huntemann M."/>
            <person name="Clum A."/>
            <person name="Wang J."/>
            <person name="Palaniappan K."/>
            <person name="Ritter S."/>
            <person name="Chen I.-M."/>
            <person name="Stamatis D."/>
            <person name="Reddy T."/>
            <person name="O'Malley R."/>
            <person name="Daum C."/>
            <person name="Shapiro N."/>
            <person name="Ivanova N."/>
            <person name="Kyrpides N."/>
            <person name="Woyke T."/>
        </authorList>
    </citation>
    <scope>NUCLEOTIDE SEQUENCE [LARGE SCALE GENOMIC DNA]</scope>
    <source>
        <strain evidence="2">AT2.8</strain>
    </source>
</reference>
<proteinExistence type="predicted"/>
<organism evidence="1 2">
    <name type="scientific">Neobacillus niacini</name>
    <dbReference type="NCBI Taxonomy" id="86668"/>
    <lineage>
        <taxon>Bacteria</taxon>
        <taxon>Bacillati</taxon>
        <taxon>Bacillota</taxon>
        <taxon>Bacilli</taxon>
        <taxon>Bacillales</taxon>
        <taxon>Bacillaceae</taxon>
        <taxon>Neobacillus</taxon>
    </lineage>
</organism>
<accession>A0A852TKR4</accession>
<sequence>MNELKVPGTTRSYHWNIYRLLNQAYFPEVLSLQPKLYYSKKTRPVSQGIGLTALTAFCKLNTN</sequence>
<dbReference type="Proteomes" id="UP000548423">
    <property type="component" value="Unassembled WGS sequence"/>
</dbReference>
<comment type="caution">
    <text evidence="1">The sequence shown here is derived from an EMBL/GenBank/DDBJ whole genome shotgun (WGS) entry which is preliminary data.</text>
</comment>
<name>A0A852TKR4_9BACI</name>
<dbReference type="EMBL" id="JACCBX010000017">
    <property type="protein sequence ID" value="NYE08909.1"/>
    <property type="molecule type" value="Genomic_DNA"/>
</dbReference>
<evidence type="ECO:0000313" key="2">
    <source>
        <dbReference type="Proteomes" id="UP000548423"/>
    </source>
</evidence>
<gene>
    <name evidence="1" type="ORF">F4694_005766</name>
</gene>
<dbReference type="AlphaFoldDB" id="A0A852TKR4"/>
<evidence type="ECO:0000313" key="1">
    <source>
        <dbReference type="EMBL" id="NYE08909.1"/>
    </source>
</evidence>
<reference evidence="2" key="2">
    <citation type="submission" date="2020-08" db="EMBL/GenBank/DDBJ databases">
        <title>The Agave Microbiome: Exploring the role of microbial communities in plant adaptations to desert environments.</title>
        <authorList>
            <person name="Partida-Martinez L.P."/>
        </authorList>
    </citation>
    <scope>NUCLEOTIDE SEQUENCE [LARGE SCALE GENOMIC DNA]</scope>
    <source>
        <strain evidence="2">AT2.8</strain>
    </source>
</reference>